<reference evidence="8" key="1">
    <citation type="submission" date="2025-08" db="UniProtKB">
        <authorList>
            <consortium name="Ensembl"/>
        </authorList>
    </citation>
    <scope>IDENTIFICATION</scope>
</reference>
<dbReference type="Gene3D" id="2.60.40.10">
    <property type="entry name" value="Immunoglobulins"/>
    <property type="match status" value="1"/>
</dbReference>
<keyword evidence="3" id="KW-0675">Receptor</keyword>
<dbReference type="InterPro" id="IPR036179">
    <property type="entry name" value="Ig-like_dom_sf"/>
</dbReference>
<dbReference type="GeneTree" id="ENSGT00940000171353"/>
<dbReference type="STRING" id="1676925.ENSPKIP00000000892"/>
<keyword evidence="5" id="KW-1279">T cell receptor</keyword>
<dbReference type="Ensembl" id="ENSPKIT00000024795.1">
    <property type="protein sequence ID" value="ENSPKIP00000000892.1"/>
    <property type="gene ID" value="ENSPKIG00000019392.1"/>
</dbReference>
<protein>
    <recommendedName>
        <fullName evidence="7">Ig-like domain-containing protein</fullName>
    </recommendedName>
</protein>
<dbReference type="Pfam" id="PF07686">
    <property type="entry name" value="V-set"/>
    <property type="match status" value="1"/>
</dbReference>
<dbReference type="InterPro" id="IPR007110">
    <property type="entry name" value="Ig-like_dom"/>
</dbReference>
<evidence type="ECO:0000256" key="5">
    <source>
        <dbReference type="ARBA" id="ARBA00043266"/>
    </source>
</evidence>
<evidence type="ECO:0000256" key="2">
    <source>
        <dbReference type="ARBA" id="ARBA00023130"/>
    </source>
</evidence>
<dbReference type="GO" id="GO:0002250">
    <property type="term" value="P:adaptive immune response"/>
    <property type="evidence" value="ECO:0007669"/>
    <property type="project" value="UniProtKB-KW"/>
</dbReference>
<evidence type="ECO:0000256" key="6">
    <source>
        <dbReference type="SAM" id="SignalP"/>
    </source>
</evidence>
<evidence type="ECO:0000313" key="9">
    <source>
        <dbReference type="Proteomes" id="UP000261540"/>
    </source>
</evidence>
<name>A0A3B3Q2X9_9TELE</name>
<dbReference type="PANTHER" id="PTHR19367:SF18">
    <property type="entry name" value="T CELL RECEPTOR ALPHA VARIABLE 16"/>
    <property type="match status" value="1"/>
</dbReference>
<keyword evidence="4" id="KW-0393">Immunoglobulin domain</keyword>
<dbReference type="GO" id="GO:0042101">
    <property type="term" value="C:T cell receptor complex"/>
    <property type="evidence" value="ECO:0007669"/>
    <property type="project" value="UniProtKB-KW"/>
</dbReference>
<proteinExistence type="predicted"/>
<feature type="signal peptide" evidence="6">
    <location>
        <begin position="1"/>
        <end position="26"/>
    </location>
</feature>
<dbReference type="AlphaFoldDB" id="A0A3B3Q2X9"/>
<evidence type="ECO:0000256" key="4">
    <source>
        <dbReference type="ARBA" id="ARBA00023319"/>
    </source>
</evidence>
<sequence length="159" mass="17589">MPFLLDCMCNLIACIISLCFAVGVNADKVVQPPLVSSVEGNKAVLTCSHDITDFNSMYWYVQHPNKAPELLIHGYNTALPKGRFLMDVNRTERLTNLSISDSRTEDTAVYYCAVQPTMTQSMHVQADLTMVGEVWLDGISWTILGSIRLGVVCGSIEGW</sequence>
<dbReference type="SMART" id="SM00409">
    <property type="entry name" value="IG"/>
    <property type="match status" value="1"/>
</dbReference>
<accession>A0A3B3Q2X9</accession>
<dbReference type="InterPro" id="IPR051287">
    <property type="entry name" value="TCR_variable_region"/>
</dbReference>
<evidence type="ECO:0000256" key="3">
    <source>
        <dbReference type="ARBA" id="ARBA00023170"/>
    </source>
</evidence>
<evidence type="ECO:0000313" key="8">
    <source>
        <dbReference type="Ensembl" id="ENSPKIP00000000892.1"/>
    </source>
</evidence>
<keyword evidence="1 6" id="KW-0732">Signal</keyword>
<keyword evidence="2" id="KW-1064">Adaptive immunity</keyword>
<dbReference type="InterPro" id="IPR013106">
    <property type="entry name" value="Ig_V-set"/>
</dbReference>
<keyword evidence="9" id="KW-1185">Reference proteome</keyword>
<keyword evidence="5" id="KW-0391">Immunity</keyword>
<dbReference type="InterPro" id="IPR013783">
    <property type="entry name" value="Ig-like_fold"/>
</dbReference>
<dbReference type="Proteomes" id="UP000261540">
    <property type="component" value="Unplaced"/>
</dbReference>
<dbReference type="PROSITE" id="PS50835">
    <property type="entry name" value="IG_LIKE"/>
    <property type="match status" value="1"/>
</dbReference>
<dbReference type="SUPFAM" id="SSF48726">
    <property type="entry name" value="Immunoglobulin"/>
    <property type="match status" value="1"/>
</dbReference>
<reference evidence="8" key="2">
    <citation type="submission" date="2025-09" db="UniProtKB">
        <authorList>
            <consortium name="Ensembl"/>
        </authorList>
    </citation>
    <scope>IDENTIFICATION</scope>
</reference>
<evidence type="ECO:0000256" key="1">
    <source>
        <dbReference type="ARBA" id="ARBA00022729"/>
    </source>
</evidence>
<evidence type="ECO:0000259" key="7">
    <source>
        <dbReference type="PROSITE" id="PS50835"/>
    </source>
</evidence>
<feature type="chain" id="PRO_5017300857" description="Ig-like domain-containing protein" evidence="6">
    <location>
        <begin position="27"/>
        <end position="159"/>
    </location>
</feature>
<feature type="domain" description="Ig-like" evidence="7">
    <location>
        <begin position="39"/>
        <end position="129"/>
    </location>
</feature>
<organism evidence="8 9">
    <name type="scientific">Paramormyrops kingsleyae</name>
    <dbReference type="NCBI Taxonomy" id="1676925"/>
    <lineage>
        <taxon>Eukaryota</taxon>
        <taxon>Metazoa</taxon>
        <taxon>Chordata</taxon>
        <taxon>Craniata</taxon>
        <taxon>Vertebrata</taxon>
        <taxon>Euteleostomi</taxon>
        <taxon>Actinopterygii</taxon>
        <taxon>Neopterygii</taxon>
        <taxon>Teleostei</taxon>
        <taxon>Osteoglossocephala</taxon>
        <taxon>Osteoglossomorpha</taxon>
        <taxon>Osteoglossiformes</taxon>
        <taxon>Mormyridae</taxon>
        <taxon>Paramormyrops</taxon>
    </lineage>
</organism>
<dbReference type="PANTHER" id="PTHR19367">
    <property type="entry name" value="T-CELL RECEPTOR ALPHA CHAIN V REGION"/>
    <property type="match status" value="1"/>
</dbReference>
<dbReference type="SMART" id="SM00406">
    <property type="entry name" value="IGv"/>
    <property type="match status" value="1"/>
</dbReference>
<dbReference type="InterPro" id="IPR003599">
    <property type="entry name" value="Ig_sub"/>
</dbReference>